<protein>
    <submittedName>
        <fullName evidence="1">Uncharacterized protein</fullName>
    </submittedName>
</protein>
<evidence type="ECO:0000313" key="1">
    <source>
        <dbReference type="EMBL" id="GFS20405.1"/>
    </source>
</evidence>
<reference evidence="1 2" key="1">
    <citation type="journal article" date="2021" name="Elife">
        <title>Chloroplast acquisition without the gene transfer in kleptoplastic sea slugs, Plakobranchus ocellatus.</title>
        <authorList>
            <person name="Maeda T."/>
            <person name="Takahashi S."/>
            <person name="Yoshida T."/>
            <person name="Shimamura S."/>
            <person name="Takaki Y."/>
            <person name="Nagai Y."/>
            <person name="Toyoda A."/>
            <person name="Suzuki Y."/>
            <person name="Arimoto A."/>
            <person name="Ishii H."/>
            <person name="Satoh N."/>
            <person name="Nishiyama T."/>
            <person name="Hasebe M."/>
            <person name="Maruyama T."/>
            <person name="Minagawa J."/>
            <person name="Obokata J."/>
            <person name="Shigenobu S."/>
        </authorList>
    </citation>
    <scope>NUCLEOTIDE SEQUENCE [LARGE SCALE GENOMIC DNA]</scope>
</reference>
<organism evidence="1 2">
    <name type="scientific">Elysia marginata</name>
    <dbReference type="NCBI Taxonomy" id="1093978"/>
    <lineage>
        <taxon>Eukaryota</taxon>
        <taxon>Metazoa</taxon>
        <taxon>Spiralia</taxon>
        <taxon>Lophotrochozoa</taxon>
        <taxon>Mollusca</taxon>
        <taxon>Gastropoda</taxon>
        <taxon>Heterobranchia</taxon>
        <taxon>Euthyneura</taxon>
        <taxon>Panpulmonata</taxon>
        <taxon>Sacoglossa</taxon>
        <taxon>Placobranchoidea</taxon>
        <taxon>Plakobranchidae</taxon>
        <taxon>Elysia</taxon>
    </lineage>
</organism>
<accession>A0AAV4JF48</accession>
<sequence>MGWSGIEPAAAASRVRRANHSAMLGSAFSFREENLKSARLEQWNSLASELGRGTSPSPGVLLCALDLSLPAVKAVPTYGVKGKKGSLASYKTC</sequence>
<dbReference type="AlphaFoldDB" id="A0AAV4JF48"/>
<gene>
    <name evidence="1" type="ORF">ElyMa_005055500</name>
</gene>
<evidence type="ECO:0000313" key="2">
    <source>
        <dbReference type="Proteomes" id="UP000762676"/>
    </source>
</evidence>
<dbReference type="EMBL" id="BMAT01010118">
    <property type="protein sequence ID" value="GFS20405.1"/>
    <property type="molecule type" value="Genomic_DNA"/>
</dbReference>
<proteinExistence type="predicted"/>
<name>A0AAV4JF48_9GAST</name>
<keyword evidence="2" id="KW-1185">Reference proteome</keyword>
<dbReference type="Proteomes" id="UP000762676">
    <property type="component" value="Unassembled WGS sequence"/>
</dbReference>
<comment type="caution">
    <text evidence="1">The sequence shown here is derived from an EMBL/GenBank/DDBJ whole genome shotgun (WGS) entry which is preliminary data.</text>
</comment>